<keyword evidence="3" id="KW-0808">Transferase</keyword>
<dbReference type="RefSeq" id="WP_055301288.1">
    <property type="nucleotide sequence ID" value="NZ_CYYR01000003.1"/>
</dbReference>
<feature type="transmembrane region" description="Helical" evidence="1">
    <location>
        <begin position="264"/>
        <end position="287"/>
    </location>
</feature>
<feature type="transmembrane region" description="Helical" evidence="1">
    <location>
        <begin position="232"/>
        <end position="252"/>
    </location>
</feature>
<feature type="domain" description="Glycosyltransferase 2-like" evidence="2">
    <location>
        <begin position="4"/>
        <end position="156"/>
    </location>
</feature>
<name>A0A173XJM9_9FIRM</name>
<keyword evidence="1" id="KW-1133">Transmembrane helix</keyword>
<sequence>MKLSLVAPCYNEEGNVRLFCEEAGKILAGYDYEIVFINDGSKDGTLKVLRELYAEKKEQMTIINFSRNFGKEAGLYAGLQHAKGDYVVIIDTDLQQPIEVAREMMDFLEEHPEYDEVAAYQEERKEGKIMTAFKSAFYSMINKLCDVELYKNASDFRCMRRCVVDAILQMTEYHRFSKGIFAWIGFETYYRPYEVRERNAGTTSWSFWKLVNYALEGVISFSTKPLKMATKLGIGTSILAIMYMIVVIIQKLAFGIEIPGYPTIIVLILLIGGIQLTVLGIIGEYLAKMHIEVKNRPIYIAKNVWSYDEESDE</sequence>
<dbReference type="SUPFAM" id="SSF53448">
    <property type="entry name" value="Nucleotide-diphospho-sugar transferases"/>
    <property type="match status" value="1"/>
</dbReference>
<dbReference type="Pfam" id="PF00535">
    <property type="entry name" value="Glycos_transf_2"/>
    <property type="match status" value="1"/>
</dbReference>
<dbReference type="InterPro" id="IPR050256">
    <property type="entry name" value="Glycosyltransferase_2"/>
</dbReference>
<dbReference type="Gene3D" id="3.90.550.10">
    <property type="entry name" value="Spore Coat Polysaccharide Biosynthesis Protein SpsA, Chain A"/>
    <property type="match status" value="1"/>
</dbReference>
<proteinExistence type="predicted"/>
<reference evidence="3 4" key="1">
    <citation type="submission" date="2015-09" db="EMBL/GenBank/DDBJ databases">
        <authorList>
            <consortium name="Pathogen Informatics"/>
        </authorList>
    </citation>
    <scope>NUCLEOTIDE SEQUENCE [LARGE SCALE GENOMIC DNA]</scope>
    <source>
        <strain evidence="3 4">2789STDY5608835</strain>
    </source>
</reference>
<dbReference type="EC" id="2.4.1.-" evidence="3"/>
<dbReference type="PANTHER" id="PTHR48090">
    <property type="entry name" value="UNDECAPRENYL-PHOSPHATE 4-DEOXY-4-FORMAMIDO-L-ARABINOSE TRANSFERASE-RELATED"/>
    <property type="match status" value="1"/>
</dbReference>
<protein>
    <submittedName>
        <fullName evidence="3">Bactoprenol glucosyl transferase homolog from prophage CPS-53</fullName>
        <ecNumber evidence="3">2.4.1.-</ecNumber>
    </submittedName>
</protein>
<keyword evidence="1" id="KW-0812">Transmembrane</keyword>
<keyword evidence="3" id="KW-0328">Glycosyltransferase</keyword>
<gene>
    <name evidence="3" type="primary">yfdH_2</name>
    <name evidence="3" type="ORF">ERS852392_00612</name>
</gene>
<accession>A0A173XJM9</accession>
<keyword evidence="1" id="KW-0472">Membrane</keyword>
<dbReference type="InterPro" id="IPR001173">
    <property type="entry name" value="Glyco_trans_2-like"/>
</dbReference>
<dbReference type="PANTHER" id="PTHR48090:SF8">
    <property type="entry name" value="GLYCOSYLTRANSFERASE CSBB-RELATED"/>
    <property type="match status" value="1"/>
</dbReference>
<dbReference type="GO" id="GO:0005886">
    <property type="term" value="C:plasma membrane"/>
    <property type="evidence" value="ECO:0007669"/>
    <property type="project" value="TreeGrafter"/>
</dbReference>
<evidence type="ECO:0000313" key="3">
    <source>
        <dbReference type="EMBL" id="CUN51859.1"/>
    </source>
</evidence>
<dbReference type="GO" id="GO:0016757">
    <property type="term" value="F:glycosyltransferase activity"/>
    <property type="evidence" value="ECO:0007669"/>
    <property type="project" value="UniProtKB-KW"/>
</dbReference>
<evidence type="ECO:0000313" key="4">
    <source>
        <dbReference type="Proteomes" id="UP000095395"/>
    </source>
</evidence>
<dbReference type="InterPro" id="IPR029044">
    <property type="entry name" value="Nucleotide-diphossugar_trans"/>
</dbReference>
<evidence type="ECO:0000259" key="2">
    <source>
        <dbReference type="Pfam" id="PF00535"/>
    </source>
</evidence>
<dbReference type="AlphaFoldDB" id="A0A173XJM9"/>
<evidence type="ECO:0000256" key="1">
    <source>
        <dbReference type="SAM" id="Phobius"/>
    </source>
</evidence>
<dbReference type="Proteomes" id="UP000095395">
    <property type="component" value="Unassembled WGS sequence"/>
</dbReference>
<dbReference type="CDD" id="cd04187">
    <property type="entry name" value="DPM1_like_bac"/>
    <property type="match status" value="1"/>
</dbReference>
<dbReference type="EMBL" id="CYYR01000003">
    <property type="protein sequence ID" value="CUN51859.1"/>
    <property type="molecule type" value="Genomic_DNA"/>
</dbReference>
<organism evidence="3 4">
    <name type="scientific">Roseburia inulinivorans</name>
    <dbReference type="NCBI Taxonomy" id="360807"/>
    <lineage>
        <taxon>Bacteria</taxon>
        <taxon>Bacillati</taxon>
        <taxon>Bacillota</taxon>
        <taxon>Clostridia</taxon>
        <taxon>Lachnospirales</taxon>
        <taxon>Lachnospiraceae</taxon>
        <taxon>Roseburia</taxon>
    </lineage>
</organism>